<proteinExistence type="predicted"/>
<dbReference type="NCBIfam" id="TIGR03360">
    <property type="entry name" value="VI_minor_1"/>
    <property type="match status" value="1"/>
</dbReference>
<reference evidence="1 2" key="1">
    <citation type="journal article" date="2015" name="Appl. Environ. Microbiol.">
        <title>The Enterobacterium Trabulsiella odontotermitis Presents Novel Adaptations Related to Its Association with Fungus-Growing Termites.</title>
        <authorList>
            <person name="Sapountzis P."/>
            <person name="Gruntjes T."/>
            <person name="Otani S."/>
            <person name="Estevez J."/>
            <person name="da Costa R.R."/>
            <person name="Plunkett G.3rd."/>
            <person name="Perna N.T."/>
            <person name="Poulsen M."/>
        </authorList>
    </citation>
    <scope>NUCLEOTIDE SEQUENCE [LARGE SCALE GENOMIC DNA]</scope>
    <source>
        <strain evidence="1 2">12</strain>
    </source>
</reference>
<dbReference type="OrthoDB" id="7831428at2"/>
<evidence type="ECO:0000313" key="1">
    <source>
        <dbReference type="EMBL" id="KNC90006.1"/>
    </source>
</evidence>
<dbReference type="Proteomes" id="UP000037393">
    <property type="component" value="Unassembled WGS sequence"/>
</dbReference>
<evidence type="ECO:0008006" key="3">
    <source>
        <dbReference type="Google" id="ProtNLM"/>
    </source>
</evidence>
<dbReference type="STRING" id="379893.GCA_001297775_03776"/>
<comment type="caution">
    <text evidence="1">The sequence shown here is derived from an EMBL/GenBank/DDBJ whole genome shotgun (WGS) entry which is preliminary data.</text>
</comment>
<name>A0A0L0GMJ7_9ENTR</name>
<dbReference type="InterPro" id="IPR017738">
    <property type="entry name" value="T6SS-assoc_VCA0118"/>
</dbReference>
<evidence type="ECO:0000313" key="2">
    <source>
        <dbReference type="Proteomes" id="UP000037393"/>
    </source>
</evidence>
<accession>A0A0L0GMJ7</accession>
<dbReference type="Pfam" id="PF11319">
    <property type="entry name" value="VasI"/>
    <property type="match status" value="1"/>
</dbReference>
<dbReference type="RefSeq" id="WP_049857908.1">
    <property type="nucleotide sequence ID" value="NZ_JNGI01000157.1"/>
</dbReference>
<keyword evidence="2" id="KW-1185">Reference proteome</keyword>
<dbReference type="EMBL" id="JNGI01000157">
    <property type="protein sequence ID" value="KNC90006.1"/>
    <property type="molecule type" value="Genomic_DNA"/>
</dbReference>
<gene>
    <name evidence="1" type="ORF">GM31_06120</name>
</gene>
<dbReference type="AlphaFoldDB" id="A0A0L0GMJ7"/>
<protein>
    <recommendedName>
        <fullName evidence="3">Type VI secretion protein</fullName>
    </recommendedName>
</protein>
<sequence>MNIAFLLLITGLSAVTNPSPFSSLKVPLSAATERPHDAAVLSKAMLCRNESSPLLRLDCYDSALSDDESQTPDLPAPKGGVAWLRAMAQEKTRDDHTTAFIVTNSGGENPQVMLTTPAIGETPPRPVLMFSCIDNITRLQIALSSPLKSGEGNVSLKTDRNQYDVNWFIRENGYLLDASRGLAGIEEIKQLFGSETVTVSLTGRSSPHLIFNIQGLAQEIEPLRKACHW</sequence>
<organism evidence="1 2">
    <name type="scientific">Trabulsiella odontotermitis</name>
    <dbReference type="NCBI Taxonomy" id="379893"/>
    <lineage>
        <taxon>Bacteria</taxon>
        <taxon>Pseudomonadati</taxon>
        <taxon>Pseudomonadota</taxon>
        <taxon>Gammaproteobacteria</taxon>
        <taxon>Enterobacterales</taxon>
        <taxon>Enterobacteriaceae</taxon>
        <taxon>Trabulsiella</taxon>
    </lineage>
</organism>
<dbReference type="PATRIC" id="fig|379893.4.peg.1250"/>